<name>A0A9Q1C7Y0_HOLLE</name>
<sequence length="428" mass="47567">MEVSATFVAKTGIRAYTVKKNWNEDVLITCSSQVSVRATVSLLNKYGEIIKTGATSENGATVAMLRVNNPDERYRCVLNISKTVSSDSYSEFFVSSEVEITTLYSNIFCSSSIGNEGYVGESVTLTCKVGYYYDYCYFWEDTNKKVLETVITENFPEHSCTCPDYSHWQTCPLSISVSRSIYLNVSVIVNGTKSNTDFVMEFLCTSTPPRLIYWKVFGTYGNLLDFDNIDQQVNVNTTVNITQSPGETLLRISETVPGGNGIHTVMCSTYDTEKRVVAFLQLTTPSESSSDCASSDIKVTTFDNPTTTSTTTTATTTTIHESSTFVVSKTEIAASTEKGYKMKTDTRSYYLLIGFVSLPYVVIIFILVGIMCFMHHRHKKIMEVSVAVLTQNTLPEAVLHDNPAYLSFSEINGCSPDNENDEKTYANL</sequence>
<evidence type="ECO:0000256" key="1">
    <source>
        <dbReference type="SAM" id="Phobius"/>
    </source>
</evidence>
<reference evidence="2" key="1">
    <citation type="submission" date="2021-10" db="EMBL/GenBank/DDBJ databases">
        <title>Tropical sea cucumber genome reveals ecological adaptation and Cuvierian tubules defense mechanism.</title>
        <authorList>
            <person name="Chen T."/>
        </authorList>
    </citation>
    <scope>NUCLEOTIDE SEQUENCE</scope>
    <source>
        <strain evidence="2">Nanhai2018</strain>
        <tissue evidence="2">Muscle</tissue>
    </source>
</reference>
<proteinExistence type="predicted"/>
<organism evidence="2 3">
    <name type="scientific">Holothuria leucospilota</name>
    <name type="common">Black long sea cucumber</name>
    <name type="synonym">Mertensiothuria leucospilota</name>
    <dbReference type="NCBI Taxonomy" id="206669"/>
    <lineage>
        <taxon>Eukaryota</taxon>
        <taxon>Metazoa</taxon>
        <taxon>Echinodermata</taxon>
        <taxon>Eleutherozoa</taxon>
        <taxon>Echinozoa</taxon>
        <taxon>Holothuroidea</taxon>
        <taxon>Aspidochirotacea</taxon>
        <taxon>Aspidochirotida</taxon>
        <taxon>Holothuriidae</taxon>
        <taxon>Holothuria</taxon>
    </lineage>
</organism>
<keyword evidence="1" id="KW-0472">Membrane</keyword>
<keyword evidence="1" id="KW-1133">Transmembrane helix</keyword>
<keyword evidence="3" id="KW-1185">Reference proteome</keyword>
<dbReference type="Proteomes" id="UP001152320">
    <property type="component" value="Chromosome 6"/>
</dbReference>
<dbReference type="EMBL" id="JAIZAY010000006">
    <property type="protein sequence ID" value="KAJ8040953.1"/>
    <property type="molecule type" value="Genomic_DNA"/>
</dbReference>
<accession>A0A9Q1C7Y0</accession>
<gene>
    <name evidence="2" type="ORF">HOLleu_15414</name>
</gene>
<protein>
    <submittedName>
        <fullName evidence="2">Uncharacterized protein</fullName>
    </submittedName>
</protein>
<feature type="transmembrane region" description="Helical" evidence="1">
    <location>
        <begin position="349"/>
        <end position="373"/>
    </location>
</feature>
<comment type="caution">
    <text evidence="2">The sequence shown here is derived from an EMBL/GenBank/DDBJ whole genome shotgun (WGS) entry which is preliminary data.</text>
</comment>
<dbReference type="AlphaFoldDB" id="A0A9Q1C7Y0"/>
<evidence type="ECO:0000313" key="3">
    <source>
        <dbReference type="Proteomes" id="UP001152320"/>
    </source>
</evidence>
<keyword evidence="1" id="KW-0812">Transmembrane</keyword>
<evidence type="ECO:0000313" key="2">
    <source>
        <dbReference type="EMBL" id="KAJ8040953.1"/>
    </source>
</evidence>